<organism evidence="15 16">
    <name type="scientific">Pseudooctadecabacter jejudonensis</name>
    <dbReference type="NCBI Taxonomy" id="1391910"/>
    <lineage>
        <taxon>Bacteria</taxon>
        <taxon>Pseudomonadati</taxon>
        <taxon>Pseudomonadota</taxon>
        <taxon>Alphaproteobacteria</taxon>
        <taxon>Rhodobacterales</taxon>
        <taxon>Paracoccaceae</taxon>
        <taxon>Pseudooctadecabacter</taxon>
    </lineage>
</organism>
<dbReference type="InterPro" id="IPR016132">
    <property type="entry name" value="Phyto_chromo_attachment"/>
</dbReference>
<dbReference type="GO" id="GO:0005524">
    <property type="term" value="F:ATP binding"/>
    <property type="evidence" value="ECO:0007669"/>
    <property type="project" value="UniProtKB-KW"/>
</dbReference>
<evidence type="ECO:0000259" key="14">
    <source>
        <dbReference type="PROSITE" id="PS50110"/>
    </source>
</evidence>
<dbReference type="OrthoDB" id="489241at2"/>
<evidence type="ECO:0000256" key="11">
    <source>
        <dbReference type="ARBA" id="ARBA00023170"/>
    </source>
</evidence>
<keyword evidence="7" id="KW-0547">Nucleotide-binding</keyword>
<sequence length="860" mass="94390">MTDNYGSQTIHNADVDLTNCDKEPIHILGHVQSYGCLISTSADLMINHVSENCETLLGIQVENMVGCKLEDFLGGKIIHDLRSKLQISAATGTVARMFGRQLIEGGGNFDISIHASGASFIFEFEPKVEDLLRDDLAMVQPLIGRVAQHDKVQKATDEATRALQVLSGFDRVMVYKFADDGSGEVVSERIVGDQEPFLGLRYPASDIPKQARALYKRSPLRLIADIDDTVSPIVPQRGPTGEPLDLSLSITRAVSPIHLEYLRNMGVQASMSVSILVDGELWGLFACHHNSPRYVDYERRTAIELFAQLFSYELARKLDAELRQEESEARLLHDRLMMRLSSGEGLVENFAEIAEELSQIISNDGMAILSEGRYAVLGSVPSEEEFNRLVRFLNTVPAGQIFHTDNLQSVYQGADILADRVAGLIAIPISRTPRDYIVFFRREIAKSVTWAGNPEKPVEIGPNGVRLTPRKSFEAWSEMVRHTCQPWSGAEVRAAEALRISLIEIVLKLTDEANAQRKAAAERQELLVAELNHRVRNILNLIQGLVSQSKVGTATIEDYTSVLDGRIQSMARAHDQLTKREWGHASLRDLIEVEVDAFANNALQDRVEIAGDTPLLTPDAFSTMALVVHELVTNSAKYGALTDQSGDLRIELEIAPDGALLMRWRERGGPAVQAPTRRGFGTTIIERTIPFELRGTVETRYKLTGFEADIMIPEPFVSRGVQTPSKDVAQPDQASAPEALNVSGRALVVEDNMVIALDAADFLSGLGASDVQMASSVDEAIKIIDANDIALAILDVNLGQQTSVPVAEKLTELGVPFILATGYGDVASILDSYPSAPVVKKPYSNETLIKKLTEALNAVH</sequence>
<evidence type="ECO:0000256" key="12">
    <source>
        <dbReference type="PROSITE-ProRule" id="PRU00169"/>
    </source>
</evidence>
<evidence type="ECO:0000256" key="3">
    <source>
        <dbReference type="ARBA" id="ARBA00022543"/>
    </source>
</evidence>
<feature type="domain" description="Phytochrome chromophore attachment site" evidence="13">
    <location>
        <begin position="151"/>
        <end position="308"/>
    </location>
</feature>
<feature type="domain" description="Response regulatory" evidence="14">
    <location>
        <begin position="745"/>
        <end position="856"/>
    </location>
</feature>
<dbReference type="GO" id="GO:0006355">
    <property type="term" value="P:regulation of DNA-templated transcription"/>
    <property type="evidence" value="ECO:0007669"/>
    <property type="project" value="InterPro"/>
</dbReference>
<evidence type="ECO:0000256" key="2">
    <source>
        <dbReference type="ARBA" id="ARBA00012438"/>
    </source>
</evidence>
<dbReference type="Pfam" id="PF01590">
    <property type="entry name" value="GAF"/>
    <property type="match status" value="1"/>
</dbReference>
<accession>A0A1Y5SSC1</accession>
<keyword evidence="5" id="KW-0716">Sensory transduction</keyword>
<dbReference type="AlphaFoldDB" id="A0A1Y5SSC1"/>
<dbReference type="RefSeq" id="WP_085864679.1">
    <property type="nucleotide sequence ID" value="NZ_FWFT01000003.1"/>
</dbReference>
<dbReference type="GO" id="GO:0009881">
    <property type="term" value="F:photoreceptor activity"/>
    <property type="evidence" value="ECO:0007669"/>
    <property type="project" value="UniProtKB-KW"/>
</dbReference>
<dbReference type="InterPro" id="IPR001294">
    <property type="entry name" value="Phytochrome"/>
</dbReference>
<dbReference type="SMART" id="SM00448">
    <property type="entry name" value="REC"/>
    <property type="match status" value="1"/>
</dbReference>
<keyword evidence="4 12" id="KW-0597">Phosphoprotein</keyword>
<keyword evidence="3" id="KW-0600">Photoreceptor protein</keyword>
<dbReference type="Gene3D" id="3.30.450.20">
    <property type="entry name" value="PAS domain"/>
    <property type="match status" value="1"/>
</dbReference>
<dbReference type="InterPro" id="IPR001789">
    <property type="entry name" value="Sig_transdc_resp-reg_receiver"/>
</dbReference>
<dbReference type="InterPro" id="IPR036890">
    <property type="entry name" value="HATPase_C_sf"/>
</dbReference>
<dbReference type="PIRSF" id="PIRSF036397">
    <property type="entry name" value="Bactrphtchrm_rec"/>
    <property type="match status" value="1"/>
</dbReference>
<feature type="modified residue" description="4-aspartylphosphate" evidence="12">
    <location>
        <position position="795"/>
    </location>
</feature>
<dbReference type="PRINTS" id="PR01033">
    <property type="entry name" value="PHYTOCHROME"/>
</dbReference>
<dbReference type="SUPFAM" id="SSF55785">
    <property type="entry name" value="PYP-like sensor domain (PAS domain)"/>
    <property type="match status" value="1"/>
</dbReference>
<dbReference type="Gene3D" id="3.30.450.270">
    <property type="match status" value="1"/>
</dbReference>
<dbReference type="EMBL" id="FWFT01000003">
    <property type="protein sequence ID" value="SLN44140.1"/>
    <property type="molecule type" value="Genomic_DNA"/>
</dbReference>
<evidence type="ECO:0000256" key="7">
    <source>
        <dbReference type="ARBA" id="ARBA00022741"/>
    </source>
</evidence>
<keyword evidence="16" id="KW-1185">Reference proteome</keyword>
<dbReference type="InterPro" id="IPR043150">
    <property type="entry name" value="Phytochrome_PHY_sf"/>
</dbReference>
<dbReference type="Pfam" id="PF00360">
    <property type="entry name" value="PHY"/>
    <property type="match status" value="1"/>
</dbReference>
<gene>
    <name evidence="15" type="primary">bphP</name>
    <name evidence="15" type="ORF">PSJ8397_02281</name>
</gene>
<dbReference type="PANTHER" id="PTHR41523">
    <property type="entry name" value="TWO-COMPONENT SYSTEM SENSOR PROTEIN"/>
    <property type="match status" value="1"/>
</dbReference>
<dbReference type="InterPro" id="IPR009219">
    <property type="entry name" value="Bactrphtchr_CheY"/>
</dbReference>
<dbReference type="PROSITE" id="PS50110">
    <property type="entry name" value="RESPONSE_REGULATORY"/>
    <property type="match status" value="1"/>
</dbReference>
<dbReference type="InterPro" id="IPR013654">
    <property type="entry name" value="PAS_2"/>
</dbReference>
<proteinExistence type="predicted"/>
<dbReference type="InterPro" id="IPR035965">
    <property type="entry name" value="PAS-like_dom_sf"/>
</dbReference>
<evidence type="ECO:0000256" key="1">
    <source>
        <dbReference type="ARBA" id="ARBA00000085"/>
    </source>
</evidence>
<keyword evidence="10" id="KW-0157">Chromophore</keyword>
<evidence type="ECO:0000313" key="15">
    <source>
        <dbReference type="EMBL" id="SLN44140.1"/>
    </source>
</evidence>
<dbReference type="Pfam" id="PF08446">
    <property type="entry name" value="PAS_2"/>
    <property type="match status" value="1"/>
</dbReference>
<dbReference type="Gene3D" id="3.30.450.40">
    <property type="match status" value="1"/>
</dbReference>
<protein>
    <recommendedName>
        <fullName evidence="2">histidine kinase</fullName>
        <ecNumber evidence="2">2.7.13.3</ecNumber>
    </recommendedName>
</protein>
<dbReference type="Gene3D" id="3.40.50.2300">
    <property type="match status" value="1"/>
</dbReference>
<dbReference type="SMART" id="SM00911">
    <property type="entry name" value="HWE_HK"/>
    <property type="match status" value="1"/>
</dbReference>
<dbReference type="InterPro" id="IPR011006">
    <property type="entry name" value="CheY-like_superfamily"/>
</dbReference>
<dbReference type="InterPro" id="IPR003018">
    <property type="entry name" value="GAF"/>
</dbReference>
<name>A0A1Y5SSC1_9RHOB</name>
<dbReference type="InterPro" id="IPR011102">
    <property type="entry name" value="Sig_transdc_His_kinase_HWE"/>
</dbReference>
<evidence type="ECO:0000313" key="16">
    <source>
        <dbReference type="Proteomes" id="UP000193623"/>
    </source>
</evidence>
<dbReference type="Pfam" id="PF07536">
    <property type="entry name" value="HWE_HK"/>
    <property type="match status" value="1"/>
</dbReference>
<dbReference type="GO" id="GO:0000160">
    <property type="term" value="P:phosphorelay signal transduction system"/>
    <property type="evidence" value="ECO:0007669"/>
    <property type="project" value="InterPro"/>
</dbReference>
<dbReference type="InterPro" id="IPR029016">
    <property type="entry name" value="GAF-like_dom_sf"/>
</dbReference>
<evidence type="ECO:0000256" key="10">
    <source>
        <dbReference type="ARBA" id="ARBA00022991"/>
    </source>
</evidence>
<reference evidence="15 16" key="1">
    <citation type="submission" date="2017-03" db="EMBL/GenBank/DDBJ databases">
        <authorList>
            <person name="Afonso C.L."/>
            <person name="Miller P.J."/>
            <person name="Scott M.A."/>
            <person name="Spackman E."/>
            <person name="Goraichik I."/>
            <person name="Dimitrov K.M."/>
            <person name="Suarez D.L."/>
            <person name="Swayne D.E."/>
        </authorList>
    </citation>
    <scope>NUCLEOTIDE SEQUENCE [LARGE SCALE GENOMIC DNA]</scope>
    <source>
        <strain evidence="15 16">CECT 8397</strain>
    </source>
</reference>
<dbReference type="SUPFAM" id="SSF55781">
    <property type="entry name" value="GAF domain-like"/>
    <property type="match status" value="2"/>
</dbReference>
<dbReference type="GO" id="GO:0004673">
    <property type="term" value="F:protein histidine kinase activity"/>
    <property type="evidence" value="ECO:0007669"/>
    <property type="project" value="UniProtKB-EC"/>
</dbReference>
<dbReference type="EC" id="2.7.13.3" evidence="2"/>
<dbReference type="InterPro" id="IPR013515">
    <property type="entry name" value="Phytochrome_cen-reg"/>
</dbReference>
<evidence type="ECO:0000256" key="8">
    <source>
        <dbReference type="ARBA" id="ARBA00022777"/>
    </source>
</evidence>
<evidence type="ECO:0000256" key="6">
    <source>
        <dbReference type="ARBA" id="ARBA00022679"/>
    </source>
</evidence>
<dbReference type="SUPFAM" id="SSF52172">
    <property type="entry name" value="CheY-like"/>
    <property type="match status" value="1"/>
</dbReference>
<evidence type="ECO:0000259" key="13">
    <source>
        <dbReference type="PROSITE" id="PS50046"/>
    </source>
</evidence>
<dbReference type="Gene3D" id="3.30.565.10">
    <property type="entry name" value="Histidine kinase-like ATPase, C-terminal domain"/>
    <property type="match status" value="1"/>
</dbReference>
<dbReference type="PROSITE" id="PS50046">
    <property type="entry name" value="PHYTOCHROME_2"/>
    <property type="match status" value="1"/>
</dbReference>
<dbReference type="PANTHER" id="PTHR41523:SF7">
    <property type="entry name" value="HISTIDINE KINASE"/>
    <property type="match status" value="1"/>
</dbReference>
<dbReference type="GO" id="GO:0009584">
    <property type="term" value="P:detection of visible light"/>
    <property type="evidence" value="ECO:0007669"/>
    <property type="project" value="InterPro"/>
</dbReference>
<dbReference type="SMART" id="SM00065">
    <property type="entry name" value="GAF"/>
    <property type="match status" value="1"/>
</dbReference>
<evidence type="ECO:0000256" key="9">
    <source>
        <dbReference type="ARBA" id="ARBA00022840"/>
    </source>
</evidence>
<evidence type="ECO:0000256" key="5">
    <source>
        <dbReference type="ARBA" id="ARBA00022606"/>
    </source>
</evidence>
<comment type="catalytic activity">
    <reaction evidence="1">
        <text>ATP + protein L-histidine = ADP + protein N-phospho-L-histidine.</text>
        <dbReference type="EC" id="2.7.13.3"/>
    </reaction>
</comment>
<dbReference type="Proteomes" id="UP000193623">
    <property type="component" value="Unassembled WGS sequence"/>
</dbReference>
<evidence type="ECO:0000256" key="4">
    <source>
        <dbReference type="ARBA" id="ARBA00022553"/>
    </source>
</evidence>
<keyword evidence="8" id="KW-0418">Kinase</keyword>
<keyword evidence="9" id="KW-0067">ATP-binding</keyword>
<keyword evidence="6 15" id="KW-0808">Transferase</keyword>
<keyword evidence="11" id="KW-0675">Receptor</keyword>